<dbReference type="InterPro" id="IPR004143">
    <property type="entry name" value="BPL_LPL_catalytic"/>
</dbReference>
<name>A0A839SVZ7_9PROT</name>
<dbReference type="GO" id="GO:0005524">
    <property type="term" value="F:ATP binding"/>
    <property type="evidence" value="ECO:0007669"/>
    <property type="project" value="UniProtKB-KW"/>
</dbReference>
<dbReference type="Gene3D" id="3.30.930.10">
    <property type="entry name" value="Bira Bifunctional Protein, Domain 2"/>
    <property type="match status" value="1"/>
</dbReference>
<dbReference type="CDD" id="cd16442">
    <property type="entry name" value="BPL"/>
    <property type="match status" value="1"/>
</dbReference>
<accession>A0A839SVZ7</accession>
<dbReference type="InterPro" id="IPR008988">
    <property type="entry name" value="Transcriptional_repressor_C"/>
</dbReference>
<protein>
    <recommendedName>
        <fullName evidence="5">biotin--[biotin carboxyl-carrier protein] ligase</fullName>
        <ecNumber evidence="5">6.3.4.15</ecNumber>
    </recommendedName>
</protein>
<dbReference type="EC" id="6.3.4.15" evidence="5"/>
<dbReference type="NCBIfam" id="TIGR00121">
    <property type="entry name" value="birA_ligase"/>
    <property type="match status" value="1"/>
</dbReference>
<evidence type="ECO:0000256" key="5">
    <source>
        <dbReference type="ARBA" id="ARBA00024227"/>
    </source>
</evidence>
<keyword evidence="1 8" id="KW-0436">Ligase</keyword>
<keyword evidence="9" id="KW-1185">Reference proteome</keyword>
<dbReference type="InterPro" id="IPR004408">
    <property type="entry name" value="Biotin_CoA_COase_ligase"/>
</dbReference>
<evidence type="ECO:0000256" key="6">
    <source>
        <dbReference type="ARBA" id="ARBA00047846"/>
    </source>
</evidence>
<dbReference type="EMBL" id="JACHXA010000005">
    <property type="protein sequence ID" value="MBB3065864.1"/>
    <property type="molecule type" value="Genomic_DNA"/>
</dbReference>
<dbReference type="InterPro" id="IPR045864">
    <property type="entry name" value="aa-tRNA-synth_II/BPL/LPL"/>
</dbReference>
<dbReference type="Gene3D" id="2.30.30.100">
    <property type="match status" value="1"/>
</dbReference>
<comment type="caution">
    <text evidence="8">The sequence shown here is derived from an EMBL/GenBank/DDBJ whole genome shotgun (WGS) entry which is preliminary data.</text>
</comment>
<dbReference type="SUPFAM" id="SSF50037">
    <property type="entry name" value="C-terminal domain of transcriptional repressors"/>
    <property type="match status" value="1"/>
</dbReference>
<keyword evidence="3" id="KW-0067">ATP-binding</keyword>
<evidence type="ECO:0000256" key="4">
    <source>
        <dbReference type="ARBA" id="ARBA00023267"/>
    </source>
</evidence>
<keyword evidence="2" id="KW-0547">Nucleotide-binding</keyword>
<dbReference type="Pfam" id="PF02237">
    <property type="entry name" value="BPL_C"/>
    <property type="match status" value="1"/>
</dbReference>
<evidence type="ECO:0000256" key="2">
    <source>
        <dbReference type="ARBA" id="ARBA00022741"/>
    </source>
</evidence>
<dbReference type="AlphaFoldDB" id="A0A839SVZ7"/>
<dbReference type="PANTHER" id="PTHR12835:SF5">
    <property type="entry name" value="BIOTIN--PROTEIN LIGASE"/>
    <property type="match status" value="1"/>
</dbReference>
<proteinExistence type="predicted"/>
<dbReference type="GO" id="GO:0005737">
    <property type="term" value="C:cytoplasm"/>
    <property type="evidence" value="ECO:0007669"/>
    <property type="project" value="TreeGrafter"/>
</dbReference>
<keyword evidence="4" id="KW-0092">Biotin</keyword>
<feature type="domain" description="BPL/LPL catalytic" evidence="7">
    <location>
        <begin position="5"/>
        <end position="191"/>
    </location>
</feature>
<dbReference type="InterPro" id="IPR003142">
    <property type="entry name" value="BPL_C"/>
</dbReference>
<dbReference type="GO" id="GO:0004077">
    <property type="term" value="F:biotin--[biotin carboxyl-carrier protein] ligase activity"/>
    <property type="evidence" value="ECO:0007669"/>
    <property type="project" value="UniProtKB-EC"/>
</dbReference>
<dbReference type="Pfam" id="PF16917">
    <property type="entry name" value="BPL_LplA_LipB_2"/>
    <property type="match status" value="1"/>
</dbReference>
<dbReference type="RefSeq" id="WP_183416681.1">
    <property type="nucleotide sequence ID" value="NZ_JACHXA010000005.1"/>
</dbReference>
<evidence type="ECO:0000259" key="7">
    <source>
        <dbReference type="PROSITE" id="PS51733"/>
    </source>
</evidence>
<dbReference type="SUPFAM" id="SSF55681">
    <property type="entry name" value="Class II aaRS and biotin synthetases"/>
    <property type="match status" value="1"/>
</dbReference>
<dbReference type="Proteomes" id="UP000581135">
    <property type="component" value="Unassembled WGS sequence"/>
</dbReference>
<evidence type="ECO:0000256" key="1">
    <source>
        <dbReference type="ARBA" id="ARBA00022598"/>
    </source>
</evidence>
<gene>
    <name evidence="8" type="ORF">FHR98_002160</name>
</gene>
<reference evidence="8 9" key="1">
    <citation type="submission" date="2020-08" db="EMBL/GenBank/DDBJ databases">
        <title>Genomic Encyclopedia of Type Strains, Phase III (KMG-III): the genomes of soil and plant-associated and newly described type strains.</title>
        <authorList>
            <person name="Whitman W."/>
        </authorList>
    </citation>
    <scope>NUCLEOTIDE SEQUENCE [LARGE SCALE GENOMIC DNA]</scope>
    <source>
        <strain evidence="8 9">CECT 8803</strain>
    </source>
</reference>
<evidence type="ECO:0000313" key="9">
    <source>
        <dbReference type="Proteomes" id="UP000581135"/>
    </source>
</evidence>
<evidence type="ECO:0000313" key="8">
    <source>
        <dbReference type="EMBL" id="MBB3065864.1"/>
    </source>
</evidence>
<comment type="catalytic activity">
    <reaction evidence="6">
        <text>biotin + L-lysyl-[protein] + ATP = N(6)-biotinyl-L-lysyl-[protein] + AMP + diphosphate + H(+)</text>
        <dbReference type="Rhea" id="RHEA:11756"/>
        <dbReference type="Rhea" id="RHEA-COMP:9752"/>
        <dbReference type="Rhea" id="RHEA-COMP:10505"/>
        <dbReference type="ChEBI" id="CHEBI:15378"/>
        <dbReference type="ChEBI" id="CHEBI:29969"/>
        <dbReference type="ChEBI" id="CHEBI:30616"/>
        <dbReference type="ChEBI" id="CHEBI:33019"/>
        <dbReference type="ChEBI" id="CHEBI:57586"/>
        <dbReference type="ChEBI" id="CHEBI:83144"/>
        <dbReference type="ChEBI" id="CHEBI:456215"/>
        <dbReference type="EC" id="6.3.4.15"/>
    </reaction>
</comment>
<sequence length="269" mass="29674">MSDAPETPKLAPAFRLVALEKIGSTNEEARRLAEEGAEEGTLVWALEQTAGRGRQGRNWQSPPGNLYFSIILRPDRPLREASQLGFAASLAMGDAIGSVAPPLIEITYKWPNDILANGRKLAGMLMEGKGDADGYLEWMVLGMGVNISSFPKDTEFPATGLRFEGADSSLTEVVLLERFTRHFMSWVNRWLEDGFAPLRKTWLLHAHGLGQDIRVRLPNEVTTGLFEDLDEEGRLIVRMADNSTRRISVGDVFFGSSENPEISGEGVRG</sequence>
<dbReference type="PROSITE" id="PS51733">
    <property type="entry name" value="BPL_LPL_CATALYTIC"/>
    <property type="match status" value="1"/>
</dbReference>
<dbReference type="PANTHER" id="PTHR12835">
    <property type="entry name" value="BIOTIN PROTEIN LIGASE"/>
    <property type="match status" value="1"/>
</dbReference>
<evidence type="ECO:0000256" key="3">
    <source>
        <dbReference type="ARBA" id="ARBA00022840"/>
    </source>
</evidence>
<organism evidence="8 9">
    <name type="scientific">Limibacillus halophilus</name>
    <dbReference type="NCBI Taxonomy" id="1579333"/>
    <lineage>
        <taxon>Bacteria</taxon>
        <taxon>Pseudomonadati</taxon>
        <taxon>Pseudomonadota</taxon>
        <taxon>Alphaproteobacteria</taxon>
        <taxon>Rhodospirillales</taxon>
        <taxon>Rhodovibrionaceae</taxon>
        <taxon>Limibacillus</taxon>
    </lineage>
</organism>